<comment type="caution">
    <text evidence="2">The sequence shown here is derived from an EMBL/GenBank/DDBJ whole genome shotgun (WGS) entry which is preliminary data.</text>
</comment>
<evidence type="ECO:0000313" key="3">
    <source>
        <dbReference type="Proteomes" id="UP000037046"/>
    </source>
</evidence>
<dbReference type="AlphaFoldDB" id="A0A0L6CRF6"/>
<protein>
    <submittedName>
        <fullName evidence="2">Glycogen synthase</fullName>
        <ecNumber evidence="2">2.4.1.11</ecNumber>
    </submittedName>
</protein>
<dbReference type="InterPro" id="IPR028098">
    <property type="entry name" value="Glyco_trans_4-like_N"/>
</dbReference>
<keyword evidence="2" id="KW-0328">Glycosyltransferase</keyword>
<dbReference type="Pfam" id="PF13692">
    <property type="entry name" value="Glyco_trans_1_4"/>
    <property type="match status" value="1"/>
</dbReference>
<dbReference type="InterPro" id="IPR050194">
    <property type="entry name" value="Glycosyltransferase_grp1"/>
</dbReference>
<keyword evidence="3" id="KW-1185">Reference proteome</keyword>
<dbReference type="Proteomes" id="UP000037046">
    <property type="component" value="Unassembled WGS sequence"/>
</dbReference>
<name>A0A0L6CRF6_9RHOB</name>
<feature type="domain" description="Glycosyltransferase subfamily 4-like N-terminal" evidence="1">
    <location>
        <begin position="30"/>
        <end position="197"/>
    </location>
</feature>
<organism evidence="2 3">
    <name type="scientific">Roseovarius tolerans</name>
    <dbReference type="NCBI Taxonomy" id="74031"/>
    <lineage>
        <taxon>Bacteria</taxon>
        <taxon>Pseudomonadati</taxon>
        <taxon>Pseudomonadota</taxon>
        <taxon>Alphaproteobacteria</taxon>
        <taxon>Rhodobacterales</taxon>
        <taxon>Roseobacteraceae</taxon>
        <taxon>Roseovarius</taxon>
    </lineage>
</organism>
<dbReference type="PANTHER" id="PTHR45947">
    <property type="entry name" value="SULFOQUINOVOSYL TRANSFERASE SQD2"/>
    <property type="match status" value="1"/>
</dbReference>
<evidence type="ECO:0000259" key="1">
    <source>
        <dbReference type="Pfam" id="PF13439"/>
    </source>
</evidence>
<dbReference type="STRING" id="74031.SAMN04488077_104259"/>
<reference evidence="3" key="1">
    <citation type="submission" date="2015-07" db="EMBL/GenBank/DDBJ databases">
        <title>Draft Genome Sequence of Roseovarius tolerans EL-164, a producer of N-Acylated Alanine Methyl Esters (NAMEs).</title>
        <authorList>
            <person name="Voget S."/>
            <person name="Bruns H."/>
            <person name="Wagner-Doebler I."/>
            <person name="Schulz S."/>
            <person name="Daniel R."/>
        </authorList>
    </citation>
    <scope>NUCLEOTIDE SEQUENCE [LARGE SCALE GENOMIC DNA]</scope>
    <source>
        <strain evidence="3">EL-164</strain>
    </source>
</reference>
<dbReference type="RefSeq" id="WP_050663958.1">
    <property type="nucleotide sequence ID" value="NZ_CP118494.1"/>
</dbReference>
<accession>A0A0L6CRF6</accession>
<dbReference type="Gene3D" id="3.40.50.2000">
    <property type="entry name" value="Glycogen Phosphorylase B"/>
    <property type="match status" value="2"/>
</dbReference>
<dbReference type="GO" id="GO:0004373">
    <property type="term" value="F:alpha-1,4-glucan glucosyltransferase (UDP-glucose donor) activity"/>
    <property type="evidence" value="ECO:0007669"/>
    <property type="project" value="UniProtKB-EC"/>
</dbReference>
<dbReference type="PATRIC" id="fig|74031.6.peg.3177"/>
<dbReference type="CDD" id="cd03801">
    <property type="entry name" value="GT4_PimA-like"/>
    <property type="match status" value="1"/>
</dbReference>
<gene>
    <name evidence="2" type="ORF">ROTO_31100</name>
</gene>
<dbReference type="SUPFAM" id="SSF53756">
    <property type="entry name" value="UDP-Glycosyltransferase/glycogen phosphorylase"/>
    <property type="match status" value="1"/>
</dbReference>
<dbReference type="Pfam" id="PF13439">
    <property type="entry name" value="Glyco_transf_4"/>
    <property type="match status" value="1"/>
</dbReference>
<proteinExistence type="predicted"/>
<dbReference type="EMBL" id="LGVV01000056">
    <property type="protein sequence ID" value="KNX40352.1"/>
    <property type="molecule type" value="Genomic_DNA"/>
</dbReference>
<evidence type="ECO:0000313" key="2">
    <source>
        <dbReference type="EMBL" id="KNX40352.1"/>
    </source>
</evidence>
<dbReference type="EC" id="2.4.1.11" evidence="2"/>
<dbReference type="PANTHER" id="PTHR45947:SF3">
    <property type="entry name" value="SULFOQUINOVOSYL TRANSFERASE SQD2"/>
    <property type="match status" value="1"/>
</dbReference>
<sequence length="392" mass="43475">MGQDRPLKIAYLCDQPPEDRFTYSGGNQRICGALRDHVGEVTVLSSGWHAAQPVRAMIEAMPDRITMRADWRAHLALARIIARGVRRELAEDRYDVLFCAYSFQSLMGLNLPYPILRVFSSDATPTAYKRSEVGQEFGSYLRLARMLDPLILRAERRVFRRCDHLFWPSAWLKSEADALYGLSPTASHLVPWGANIDDPGTAAPVPISADAPLRLLLLGRDWHAKGGPIAFDTMQALRARGLDARLTVVGCTPPDHHRNAHVTVHAHLDKGKPDERRTLLHHLDTAHFMVMPSYESYGFAFCEASAHGLPSLCLRVGGVPVRNGVNGHALPPEATVADFAACIARYVDDPDGYAKLRHSSRREYTTRLNWKSWGKTVRAQLLAARASATGAA</sequence>
<keyword evidence="2" id="KW-0808">Transferase</keyword>
<dbReference type="OrthoDB" id="9790710at2"/>